<dbReference type="GO" id="GO:0030261">
    <property type="term" value="P:chromosome condensation"/>
    <property type="evidence" value="ECO:0007669"/>
    <property type="project" value="TreeGrafter"/>
</dbReference>
<evidence type="ECO:0000256" key="2">
    <source>
        <dbReference type="ARBA" id="ARBA00023125"/>
    </source>
</evidence>
<feature type="region of interest" description="Disordered" evidence="4">
    <location>
        <begin position="104"/>
        <end position="162"/>
    </location>
</feature>
<comment type="subcellular location">
    <subcellularLocation>
        <location evidence="1">Nucleus</location>
    </subcellularLocation>
</comment>
<dbReference type="GO" id="GO:0003690">
    <property type="term" value="F:double-stranded DNA binding"/>
    <property type="evidence" value="ECO:0007669"/>
    <property type="project" value="TreeGrafter"/>
</dbReference>
<dbReference type="InterPro" id="IPR036388">
    <property type="entry name" value="WH-like_DNA-bd_sf"/>
</dbReference>
<reference evidence="6" key="1">
    <citation type="submission" date="2023-05" db="EMBL/GenBank/DDBJ databases">
        <title>Nepenthes gracilis genome sequencing.</title>
        <authorList>
            <person name="Fukushima K."/>
        </authorList>
    </citation>
    <scope>NUCLEOTIDE SEQUENCE</scope>
    <source>
        <strain evidence="6">SING2019-196</strain>
    </source>
</reference>
<dbReference type="InterPro" id="IPR005818">
    <property type="entry name" value="Histone_H1/H5_H15"/>
</dbReference>
<dbReference type="InterPro" id="IPR017956">
    <property type="entry name" value="AT_hook_DNA-bd_motif"/>
</dbReference>
<dbReference type="GO" id="GO:0045910">
    <property type="term" value="P:negative regulation of DNA recombination"/>
    <property type="evidence" value="ECO:0007669"/>
    <property type="project" value="TreeGrafter"/>
</dbReference>
<protein>
    <recommendedName>
        <fullName evidence="5">H15 domain-containing protein</fullName>
    </recommendedName>
</protein>
<dbReference type="GO" id="GO:0005730">
    <property type="term" value="C:nucleolus"/>
    <property type="evidence" value="ECO:0007669"/>
    <property type="project" value="TreeGrafter"/>
</dbReference>
<comment type="caution">
    <text evidence="6">The sequence shown here is derived from an EMBL/GenBank/DDBJ whole genome shotgun (WGS) entry which is preliminary data.</text>
</comment>
<dbReference type="GO" id="GO:0000786">
    <property type="term" value="C:nucleosome"/>
    <property type="evidence" value="ECO:0007669"/>
    <property type="project" value="InterPro"/>
</dbReference>
<organism evidence="6 7">
    <name type="scientific">Nepenthes gracilis</name>
    <name type="common">Slender pitcher plant</name>
    <dbReference type="NCBI Taxonomy" id="150966"/>
    <lineage>
        <taxon>Eukaryota</taxon>
        <taxon>Viridiplantae</taxon>
        <taxon>Streptophyta</taxon>
        <taxon>Embryophyta</taxon>
        <taxon>Tracheophyta</taxon>
        <taxon>Spermatophyta</taxon>
        <taxon>Magnoliopsida</taxon>
        <taxon>eudicotyledons</taxon>
        <taxon>Gunneridae</taxon>
        <taxon>Pentapetalae</taxon>
        <taxon>Caryophyllales</taxon>
        <taxon>Nepenthaceae</taxon>
        <taxon>Nepenthes</taxon>
    </lineage>
</organism>
<evidence type="ECO:0000313" key="7">
    <source>
        <dbReference type="Proteomes" id="UP001279734"/>
    </source>
</evidence>
<accession>A0AAD3P775</accession>
<keyword evidence="7" id="KW-1185">Reference proteome</keyword>
<feature type="region of interest" description="Disordered" evidence="4">
    <location>
        <begin position="16"/>
        <end position="35"/>
    </location>
</feature>
<keyword evidence="3" id="KW-0539">Nucleus</keyword>
<dbReference type="EMBL" id="BSYO01000002">
    <property type="protein sequence ID" value="GMH01079.1"/>
    <property type="molecule type" value="Genomic_DNA"/>
</dbReference>
<dbReference type="SMART" id="SM00526">
    <property type="entry name" value="H15"/>
    <property type="match status" value="1"/>
</dbReference>
<keyword evidence="2" id="KW-0238">DNA-binding</keyword>
<dbReference type="PANTHER" id="PTHR11467">
    <property type="entry name" value="HISTONE H1"/>
    <property type="match status" value="1"/>
</dbReference>
<dbReference type="GO" id="GO:0031492">
    <property type="term" value="F:nucleosomal DNA binding"/>
    <property type="evidence" value="ECO:0007669"/>
    <property type="project" value="TreeGrafter"/>
</dbReference>
<dbReference type="Pfam" id="PF00538">
    <property type="entry name" value="Linker_histone"/>
    <property type="match status" value="1"/>
</dbReference>
<proteinExistence type="predicted"/>
<dbReference type="Gene3D" id="1.10.10.10">
    <property type="entry name" value="Winged helix-like DNA-binding domain superfamily/Winged helix DNA-binding domain"/>
    <property type="match status" value="1"/>
</dbReference>
<dbReference type="FunFam" id="1.10.10.10:FF:000637">
    <property type="entry name" value="Histone H1.2"/>
    <property type="match status" value="1"/>
</dbReference>
<dbReference type="GO" id="GO:0006334">
    <property type="term" value="P:nucleosome assembly"/>
    <property type="evidence" value="ECO:0007669"/>
    <property type="project" value="InterPro"/>
</dbReference>
<dbReference type="PROSITE" id="PS51504">
    <property type="entry name" value="H15"/>
    <property type="match status" value="1"/>
</dbReference>
<feature type="compositionally biased region" description="Low complexity" evidence="4">
    <location>
        <begin position="16"/>
        <end position="26"/>
    </location>
</feature>
<dbReference type="PANTHER" id="PTHR11467:SF29">
    <property type="entry name" value="OS03G0711600 PROTEIN"/>
    <property type="match status" value="1"/>
</dbReference>
<dbReference type="AlphaFoldDB" id="A0AAD3P775"/>
<dbReference type="Proteomes" id="UP001279734">
    <property type="component" value="Unassembled WGS sequence"/>
</dbReference>
<sequence length="403" mass="42277">MDPSPVAQLPVAAEFHSAPAANATPSHAPPPTHPPYAEMITAAISVLKEKSGSSKKAIAKYIDKTYSNLSPAHSALLTHHLKRLKNSGHLLMVKKSYILSNRGSAPVDLNNPNTYNPSPATATKRGIGRPPKPKPPSLLAHPNSPNGLTLTKKRPGRPPKSNAMPMSIVPLYSEVQPLPNNPGPVTSDLVTWSVMPKKGRGRPPKPKVVGAESGGPALAQGVPLPTAGAMGGQSRRRGRPKRYASDASFSKPNGGRSRGRSPKVARVAAVLGVLGGVGRKRRGRPSKSAGLLSSRRSTGRPVGRPKKGALLLSKHGYGQAAEDLAKKLEFVQACIRSAVSVLRPHVYENAVDAVAALQRLEELAAMNISPAPEPPPAAPAPVQPMNLTGPSANAGSQHLAFNY</sequence>
<dbReference type="SUPFAM" id="SSF46785">
    <property type="entry name" value="Winged helix' DNA-binding domain"/>
    <property type="match status" value="1"/>
</dbReference>
<feature type="region of interest" description="Disordered" evidence="4">
    <location>
        <begin position="195"/>
        <end position="263"/>
    </location>
</feature>
<dbReference type="SMART" id="SM00384">
    <property type="entry name" value="AT_hook"/>
    <property type="match status" value="7"/>
</dbReference>
<feature type="region of interest" description="Disordered" evidence="4">
    <location>
        <begin position="276"/>
        <end position="306"/>
    </location>
</feature>
<dbReference type="InterPro" id="IPR036390">
    <property type="entry name" value="WH_DNA-bd_sf"/>
</dbReference>
<evidence type="ECO:0000259" key="5">
    <source>
        <dbReference type="PROSITE" id="PS51504"/>
    </source>
</evidence>
<name>A0AAD3P775_NEPGR</name>
<dbReference type="PRINTS" id="PR00929">
    <property type="entry name" value="ATHOOK"/>
</dbReference>
<dbReference type="CDD" id="cd00073">
    <property type="entry name" value="H15"/>
    <property type="match status" value="1"/>
</dbReference>
<evidence type="ECO:0000256" key="3">
    <source>
        <dbReference type="ARBA" id="ARBA00023242"/>
    </source>
</evidence>
<feature type="compositionally biased region" description="Polar residues" evidence="4">
    <location>
        <begin position="110"/>
        <end position="121"/>
    </location>
</feature>
<evidence type="ECO:0000256" key="1">
    <source>
        <dbReference type="ARBA" id="ARBA00004123"/>
    </source>
</evidence>
<gene>
    <name evidence="6" type="ORF">Nepgr_002918</name>
</gene>
<evidence type="ECO:0000313" key="6">
    <source>
        <dbReference type="EMBL" id="GMH01079.1"/>
    </source>
</evidence>
<feature type="domain" description="H15" evidence="5">
    <location>
        <begin position="32"/>
        <end position="101"/>
    </location>
</feature>
<evidence type="ECO:0000256" key="4">
    <source>
        <dbReference type="SAM" id="MobiDB-lite"/>
    </source>
</evidence>